<evidence type="ECO:0000313" key="4">
    <source>
        <dbReference type="Proteomes" id="UP000006683"/>
    </source>
</evidence>
<keyword evidence="1" id="KW-0963">Cytoplasm</keyword>
<evidence type="ECO:0000259" key="2">
    <source>
        <dbReference type="PROSITE" id="PS51671"/>
    </source>
</evidence>
<dbReference type="PROSITE" id="PS51671">
    <property type="entry name" value="ACT"/>
    <property type="match status" value="1"/>
</dbReference>
<protein>
    <recommendedName>
        <fullName evidence="1">Glycine cleavage system transcriptional repressor</fullName>
    </recommendedName>
</protein>
<evidence type="ECO:0000313" key="3">
    <source>
        <dbReference type="EMBL" id="ADN76673.1"/>
    </source>
</evidence>
<organism evidence="3 4">
    <name type="scientific">Ferrimonas balearica (strain DSM 9799 / CCM 4581 / KCTC 23876 / PAT)</name>
    <dbReference type="NCBI Taxonomy" id="550540"/>
    <lineage>
        <taxon>Bacteria</taxon>
        <taxon>Pseudomonadati</taxon>
        <taxon>Pseudomonadota</taxon>
        <taxon>Gammaproteobacteria</taxon>
        <taxon>Alteromonadales</taxon>
        <taxon>Ferrimonadaceae</taxon>
        <taxon>Ferrimonas</taxon>
    </lineage>
</organism>
<dbReference type="Proteomes" id="UP000006683">
    <property type="component" value="Chromosome"/>
</dbReference>
<dbReference type="STRING" id="550540.Fbal_2471"/>
<keyword evidence="4" id="KW-1185">Reference proteome</keyword>
<dbReference type="PANTHER" id="PTHR34875:SF6">
    <property type="entry name" value="UPF0237 PROTEIN MJ1558"/>
    <property type="match status" value="1"/>
</dbReference>
<dbReference type="GO" id="GO:0005737">
    <property type="term" value="C:cytoplasm"/>
    <property type="evidence" value="ECO:0007669"/>
    <property type="project" value="UniProtKB-SubCell"/>
</dbReference>
<dbReference type="InterPro" id="IPR016867">
    <property type="entry name" value="GcvR"/>
</dbReference>
<dbReference type="InterPro" id="IPR045865">
    <property type="entry name" value="ACT-like_dom_sf"/>
</dbReference>
<dbReference type="eggNOG" id="COG2716">
    <property type="taxonomic scope" value="Bacteria"/>
</dbReference>
<feature type="domain" description="ACT" evidence="2">
    <location>
        <begin position="89"/>
        <end position="165"/>
    </location>
</feature>
<name>E1SNK0_FERBD</name>
<dbReference type="OrthoDB" id="5814370at2"/>
<dbReference type="InterPro" id="IPR002912">
    <property type="entry name" value="ACT_dom"/>
</dbReference>
<sequence length="165" mass="18120">MNAHFLMTVVGPDRPGMLNQLASTTHHHQGKWLNTRTINLEGQFAAIIKVEAPQSEMQQLQEALCEAPRMLVQIHECHPEQAVPAKPFHLQIDAADRPGLVNDITAALDGHGIAVEKLECHRVGSADGGTLFTAELAVHMPAELDPDIVMMELEGLGERMIVQRI</sequence>
<accession>E1SNK0</accession>
<dbReference type="Pfam" id="PF13740">
    <property type="entry name" value="ACT_6"/>
    <property type="match status" value="1"/>
</dbReference>
<dbReference type="InterPro" id="IPR050990">
    <property type="entry name" value="UPF0237/GcvR_regulator"/>
</dbReference>
<comment type="subcellular location">
    <subcellularLocation>
        <location evidence="1">Cytoplasm</location>
    </subcellularLocation>
</comment>
<proteinExistence type="predicted"/>
<keyword evidence="1" id="KW-0804">Transcription</keyword>
<dbReference type="HOGENOM" id="CLU_095322_2_1_6"/>
<dbReference type="Gene3D" id="3.30.70.260">
    <property type="match status" value="2"/>
</dbReference>
<dbReference type="PANTHER" id="PTHR34875">
    <property type="entry name" value="UPF0237 PROTEIN MJ1558"/>
    <property type="match status" value="1"/>
</dbReference>
<dbReference type="GeneID" id="67182680"/>
<dbReference type="EMBL" id="CP002209">
    <property type="protein sequence ID" value="ADN76673.1"/>
    <property type="molecule type" value="Genomic_DNA"/>
</dbReference>
<evidence type="ECO:0000256" key="1">
    <source>
        <dbReference type="PIRNR" id="PIRNR028103"/>
    </source>
</evidence>
<dbReference type="GO" id="GO:0006355">
    <property type="term" value="P:regulation of DNA-templated transcription"/>
    <property type="evidence" value="ECO:0007669"/>
    <property type="project" value="UniProtKB-UniRule"/>
</dbReference>
<reference evidence="3 4" key="1">
    <citation type="journal article" date="2010" name="Stand. Genomic Sci.">
        <title>Complete genome sequence of Ferrimonas balearica type strain (PAT).</title>
        <authorList>
            <person name="Nolan M."/>
            <person name="Sikorski J."/>
            <person name="Davenport K."/>
            <person name="Lucas S."/>
            <person name="Glavina Del Rio T."/>
            <person name="Tice H."/>
            <person name="Cheng J."/>
            <person name="Goodwin L."/>
            <person name="Pitluck S."/>
            <person name="Liolios K."/>
            <person name="Ivanova N."/>
            <person name="Mavromatis K."/>
            <person name="Ovchinnikova G."/>
            <person name="Pati A."/>
            <person name="Chen A."/>
            <person name="Palaniappan K."/>
            <person name="Land M."/>
            <person name="Hauser L."/>
            <person name="Chang Y."/>
            <person name="Jeffries C."/>
            <person name="Tapia R."/>
            <person name="Brettin T."/>
            <person name="Detter J."/>
            <person name="Han C."/>
            <person name="Yasawong M."/>
            <person name="Rohde M."/>
            <person name="Tindall B."/>
            <person name="Goker M."/>
            <person name="Woyke T."/>
            <person name="Bristow J."/>
            <person name="Eisen J."/>
            <person name="Markowitz V."/>
            <person name="Hugenholtz P."/>
            <person name="Kyrpides N."/>
            <person name="Klenk H."/>
            <person name="Lapidus A."/>
        </authorList>
    </citation>
    <scope>NUCLEOTIDE SEQUENCE [LARGE SCALE GENOMIC DNA]</scope>
    <source>
        <strain evidence="4">DSM 9799 / CCM 4581 / KCTC 23876 / PAT</strain>
    </source>
</reference>
<gene>
    <name evidence="3" type="ordered locus">Fbal_2471</name>
</gene>
<dbReference type="RefSeq" id="WP_013345979.1">
    <property type="nucleotide sequence ID" value="NC_014541.1"/>
</dbReference>
<dbReference type="AlphaFoldDB" id="E1SNK0"/>
<dbReference type="SUPFAM" id="SSF55021">
    <property type="entry name" value="ACT-like"/>
    <property type="match status" value="2"/>
</dbReference>
<keyword evidence="1" id="KW-0678">Repressor</keyword>
<dbReference type="PIRSF" id="PIRSF028103">
    <property type="entry name" value="GcvR"/>
    <property type="match status" value="1"/>
</dbReference>
<dbReference type="KEGG" id="fbl:Fbal_2471"/>